<feature type="coiled-coil region" evidence="1">
    <location>
        <begin position="48"/>
        <end position="75"/>
    </location>
</feature>
<gene>
    <name evidence="2" type="ORF">A0H76_2680</name>
</gene>
<evidence type="ECO:0000256" key="1">
    <source>
        <dbReference type="SAM" id="Coils"/>
    </source>
</evidence>
<evidence type="ECO:0000313" key="2">
    <source>
        <dbReference type="EMBL" id="ORD98341.1"/>
    </source>
</evidence>
<protein>
    <submittedName>
        <fullName evidence="2">Uncharacterized protein</fullName>
    </submittedName>
</protein>
<sequence length="158" mass="19028">MSIEEYEKFKNYCKEFSRKVVEIIILIEKYNVFYNNSLTSFTIDSCIFKYLDNNNNSLKKEIQQLNIKLSNYLLKESERYNRYLCFYMNGLFPLYKDRYVPFSFDKERDSVSENYEEDENGQDINYDYVMEVLHEIMNGYAKILLILFNPSLTGYLIG</sequence>
<dbReference type="Proteomes" id="UP000192501">
    <property type="component" value="Unassembled WGS sequence"/>
</dbReference>
<reference evidence="2 3" key="1">
    <citation type="journal article" date="2017" name="Environ. Microbiol.">
        <title>Decay of the glycolytic pathway and adaptation to intranuclear parasitism within Enterocytozoonidae microsporidia.</title>
        <authorList>
            <person name="Wiredu Boakye D."/>
            <person name="Jaroenlak P."/>
            <person name="Prachumwat A."/>
            <person name="Williams T.A."/>
            <person name="Bateman K.S."/>
            <person name="Itsathitphaisarn O."/>
            <person name="Sritunyalucksana K."/>
            <person name="Paszkiewicz K.H."/>
            <person name="Moore K.A."/>
            <person name="Stentiford G.D."/>
            <person name="Williams B.A."/>
        </authorList>
    </citation>
    <scope>NUCLEOTIDE SEQUENCE [LARGE SCALE GENOMIC DNA]</scope>
    <source>
        <strain evidence="3">canceri</strain>
    </source>
</reference>
<accession>A0A1X0QEW6</accession>
<proteinExistence type="predicted"/>
<name>A0A1X0QEW6_9MICR</name>
<dbReference type="VEuPathDB" id="MicrosporidiaDB:HERIO_2564"/>
<organism evidence="2 3">
    <name type="scientific">Hepatospora eriocheir</name>
    <dbReference type="NCBI Taxonomy" id="1081669"/>
    <lineage>
        <taxon>Eukaryota</taxon>
        <taxon>Fungi</taxon>
        <taxon>Fungi incertae sedis</taxon>
        <taxon>Microsporidia</taxon>
        <taxon>Hepatosporidae</taxon>
        <taxon>Hepatospora</taxon>
    </lineage>
</organism>
<dbReference type="EMBL" id="LTAI01000774">
    <property type="protein sequence ID" value="ORD98341.1"/>
    <property type="molecule type" value="Genomic_DNA"/>
</dbReference>
<dbReference type="VEuPathDB" id="MicrosporidiaDB:A0H76_2680"/>
<keyword evidence="1" id="KW-0175">Coiled coil</keyword>
<dbReference type="AlphaFoldDB" id="A0A1X0QEW6"/>
<evidence type="ECO:0000313" key="3">
    <source>
        <dbReference type="Proteomes" id="UP000192501"/>
    </source>
</evidence>
<comment type="caution">
    <text evidence="2">The sequence shown here is derived from an EMBL/GenBank/DDBJ whole genome shotgun (WGS) entry which is preliminary data.</text>
</comment>